<dbReference type="AlphaFoldDB" id="A0A7W5ZMN0"/>
<evidence type="ECO:0000313" key="3">
    <source>
        <dbReference type="EMBL" id="MBB3840125.1"/>
    </source>
</evidence>
<feature type="domain" description="Secretion system C-terminal sorting" evidence="2">
    <location>
        <begin position="481"/>
        <end position="544"/>
    </location>
</feature>
<comment type="caution">
    <text evidence="3">The sequence shown here is derived from an EMBL/GenBank/DDBJ whole genome shotgun (WGS) entry which is preliminary data.</text>
</comment>
<gene>
    <name evidence="3" type="ORF">FHS57_004138</name>
</gene>
<dbReference type="InterPro" id="IPR026444">
    <property type="entry name" value="Secre_tail"/>
</dbReference>
<evidence type="ECO:0000259" key="2">
    <source>
        <dbReference type="Pfam" id="PF18962"/>
    </source>
</evidence>
<keyword evidence="4" id="KW-1185">Reference proteome</keyword>
<dbReference type="Gene3D" id="2.60.40.10">
    <property type="entry name" value="Immunoglobulins"/>
    <property type="match status" value="1"/>
</dbReference>
<feature type="signal peptide" evidence="1">
    <location>
        <begin position="1"/>
        <end position="21"/>
    </location>
</feature>
<name>A0A7W5ZMN0_9BACT</name>
<keyword evidence="1" id="KW-0732">Signal</keyword>
<dbReference type="EMBL" id="JACIBY010000009">
    <property type="protein sequence ID" value="MBB3840125.1"/>
    <property type="molecule type" value="Genomic_DNA"/>
</dbReference>
<protein>
    <recommendedName>
        <fullName evidence="2">Secretion system C-terminal sorting domain-containing protein</fullName>
    </recommendedName>
</protein>
<dbReference type="RefSeq" id="WP_183976902.1">
    <property type="nucleotide sequence ID" value="NZ_JACIBY010000009.1"/>
</dbReference>
<feature type="chain" id="PRO_5031329659" description="Secretion system C-terminal sorting domain-containing protein" evidence="1">
    <location>
        <begin position="22"/>
        <end position="554"/>
    </location>
</feature>
<organism evidence="3 4">
    <name type="scientific">Runella defluvii</name>
    <dbReference type="NCBI Taxonomy" id="370973"/>
    <lineage>
        <taxon>Bacteria</taxon>
        <taxon>Pseudomonadati</taxon>
        <taxon>Bacteroidota</taxon>
        <taxon>Cytophagia</taxon>
        <taxon>Cytophagales</taxon>
        <taxon>Spirosomataceae</taxon>
        <taxon>Runella</taxon>
    </lineage>
</organism>
<sequence length="554" mass="60217">MKQRILIFWFLLFAVIGQLKSQTSTNTIRYQITYETVKQLYTVWVIPGYNTPNTFNADTAERGPTAQVTLRVPKSFLITEVIGVKGEWDKTPLRLGPNEPNQSFFNSLSDAYRYYVIGKSATETIYGRFTKDKAVALFQFKGNGCFGAISVLDESDEFVKLADKYALNVRPSFYSRSGQRNFVNAVPLEQFADPLDPPAYCCGSGVTINSAITINTNQSSFCPGATATLSLKGMSGVSNQAVRFRLTTTEPLTEEEAYASSGTLLGVVPNSALTSNKTEAVLTNIALPKNAGKYFVVATLDGVSGACRPYSSARFTIITLANAAISSDKTGTICLGESVLLTAQPAGQTKYEWLKDGQSVGVTSTNTYRVTSAGEYKVTVTNEFGCTLGASNATTFTTIVVNKPTIKQVGERLVSSSKTGNQWFYNNTAVPNATDTVYSATKQGVYTLQVTLGNCKSELSEPVLFAITSVEKPATAPTIGLYPNPTSGVFYVPYADNNPYTVVCYDLTGKKIKLPAEPMTDKIKADAIQLPRGTYLIRLESDKKVEGSWVLKKE</sequence>
<evidence type="ECO:0000256" key="1">
    <source>
        <dbReference type="SAM" id="SignalP"/>
    </source>
</evidence>
<dbReference type="InterPro" id="IPR013783">
    <property type="entry name" value="Ig-like_fold"/>
</dbReference>
<dbReference type="NCBIfam" id="TIGR04183">
    <property type="entry name" value="Por_Secre_tail"/>
    <property type="match status" value="1"/>
</dbReference>
<dbReference type="Pfam" id="PF18962">
    <property type="entry name" value="Por_Secre_tail"/>
    <property type="match status" value="1"/>
</dbReference>
<dbReference type="Proteomes" id="UP000541352">
    <property type="component" value="Unassembled WGS sequence"/>
</dbReference>
<proteinExistence type="predicted"/>
<reference evidence="3 4" key="1">
    <citation type="submission" date="2020-08" db="EMBL/GenBank/DDBJ databases">
        <title>Genomic Encyclopedia of Type Strains, Phase IV (KMG-IV): sequencing the most valuable type-strain genomes for metagenomic binning, comparative biology and taxonomic classification.</title>
        <authorList>
            <person name="Goeker M."/>
        </authorList>
    </citation>
    <scope>NUCLEOTIDE SEQUENCE [LARGE SCALE GENOMIC DNA]</scope>
    <source>
        <strain evidence="3 4">DSM 17976</strain>
    </source>
</reference>
<accession>A0A7W5ZMN0</accession>
<evidence type="ECO:0000313" key="4">
    <source>
        <dbReference type="Proteomes" id="UP000541352"/>
    </source>
</evidence>